<evidence type="ECO:0000256" key="3">
    <source>
        <dbReference type="ARBA" id="ARBA00022737"/>
    </source>
</evidence>
<keyword evidence="5" id="KW-0966">Cell projection</keyword>
<dbReference type="PANTHER" id="PTHR15722">
    <property type="entry name" value="IFT140/172-RELATED"/>
    <property type="match status" value="1"/>
</dbReference>
<keyword evidence="7" id="KW-1185">Reference proteome</keyword>
<dbReference type="InterPro" id="IPR011990">
    <property type="entry name" value="TPR-like_helical_dom_sf"/>
</dbReference>
<sequence length="102" mass="10957">MAAVEAQQWTKAAHLLETIEAGTSSGETGQLAEVYRRLAKHYAAASRFSEAEAAFLKADSPKAAIEMYTAAGQWEQAHRVASEAMDPTELTESVSVLLSLTT</sequence>
<proteinExistence type="predicted"/>
<gene>
    <name evidence="6" type="ORF">PXEA_LOCUS16542</name>
</gene>
<comment type="caution">
    <text evidence="6">The sequence shown here is derived from an EMBL/GenBank/DDBJ whole genome shotgun (WGS) entry which is preliminary data.</text>
</comment>
<dbReference type="SUPFAM" id="SSF48452">
    <property type="entry name" value="TPR-like"/>
    <property type="match status" value="1"/>
</dbReference>
<evidence type="ECO:0000313" key="7">
    <source>
        <dbReference type="Proteomes" id="UP000784294"/>
    </source>
</evidence>
<dbReference type="GO" id="GO:0036064">
    <property type="term" value="C:ciliary basal body"/>
    <property type="evidence" value="ECO:0007669"/>
    <property type="project" value="TreeGrafter"/>
</dbReference>
<accession>A0A448WY26</accession>
<dbReference type="Proteomes" id="UP000784294">
    <property type="component" value="Unassembled WGS sequence"/>
</dbReference>
<dbReference type="GO" id="GO:0030992">
    <property type="term" value="C:intraciliary transport particle B"/>
    <property type="evidence" value="ECO:0007669"/>
    <property type="project" value="TreeGrafter"/>
</dbReference>
<name>A0A448WY26_9PLAT</name>
<dbReference type="AlphaFoldDB" id="A0A448WY26"/>
<dbReference type="PANTHER" id="PTHR15722:SF2">
    <property type="entry name" value="INTRAFLAGELLAR TRANSPORT PROTEIN 172 HOMOLOG"/>
    <property type="match status" value="1"/>
</dbReference>
<evidence type="ECO:0000256" key="5">
    <source>
        <dbReference type="ARBA" id="ARBA00023273"/>
    </source>
</evidence>
<dbReference type="Gene3D" id="1.25.40.470">
    <property type="match status" value="1"/>
</dbReference>
<evidence type="ECO:0000313" key="6">
    <source>
        <dbReference type="EMBL" id="VEL23102.1"/>
    </source>
</evidence>
<evidence type="ECO:0000256" key="4">
    <source>
        <dbReference type="ARBA" id="ARBA00023069"/>
    </source>
</evidence>
<keyword evidence="3" id="KW-0677">Repeat</keyword>
<dbReference type="GO" id="GO:0005930">
    <property type="term" value="C:axoneme"/>
    <property type="evidence" value="ECO:0007669"/>
    <property type="project" value="TreeGrafter"/>
</dbReference>
<protein>
    <submittedName>
        <fullName evidence="6">Uncharacterized protein</fullName>
    </submittedName>
</protein>
<comment type="subcellular location">
    <subcellularLocation>
        <location evidence="1">Cell projection</location>
        <location evidence="1">Cilium</location>
    </subcellularLocation>
</comment>
<evidence type="ECO:0000256" key="2">
    <source>
        <dbReference type="ARBA" id="ARBA00022574"/>
    </source>
</evidence>
<organism evidence="6 7">
    <name type="scientific">Protopolystoma xenopodis</name>
    <dbReference type="NCBI Taxonomy" id="117903"/>
    <lineage>
        <taxon>Eukaryota</taxon>
        <taxon>Metazoa</taxon>
        <taxon>Spiralia</taxon>
        <taxon>Lophotrochozoa</taxon>
        <taxon>Platyhelminthes</taxon>
        <taxon>Monogenea</taxon>
        <taxon>Polyopisthocotylea</taxon>
        <taxon>Polystomatidea</taxon>
        <taxon>Polystomatidae</taxon>
        <taxon>Protopolystoma</taxon>
    </lineage>
</organism>
<evidence type="ECO:0000256" key="1">
    <source>
        <dbReference type="ARBA" id="ARBA00004138"/>
    </source>
</evidence>
<dbReference type="GO" id="GO:0042073">
    <property type="term" value="P:intraciliary transport"/>
    <property type="evidence" value="ECO:0007669"/>
    <property type="project" value="TreeGrafter"/>
</dbReference>
<reference evidence="6" key="1">
    <citation type="submission" date="2018-11" db="EMBL/GenBank/DDBJ databases">
        <authorList>
            <consortium name="Pathogen Informatics"/>
        </authorList>
    </citation>
    <scope>NUCLEOTIDE SEQUENCE</scope>
</reference>
<dbReference type="EMBL" id="CAAALY010060018">
    <property type="protein sequence ID" value="VEL23102.1"/>
    <property type="molecule type" value="Genomic_DNA"/>
</dbReference>
<keyword evidence="2" id="KW-0853">WD repeat</keyword>
<keyword evidence="4" id="KW-0969">Cilium</keyword>